<protein>
    <submittedName>
        <fullName evidence="1">Metallophosphoesterase</fullName>
    </submittedName>
</protein>
<evidence type="ECO:0000313" key="2">
    <source>
        <dbReference type="Proteomes" id="UP001597045"/>
    </source>
</evidence>
<keyword evidence="2" id="KW-1185">Reference proteome</keyword>
<proteinExistence type="predicted"/>
<sequence length="50" mass="5299">SARVDLALHGHAHFGSEQGVTPGGVRVRNVAQPVIRKAFATYVLDRVGTS</sequence>
<feature type="non-terminal residue" evidence="1">
    <location>
        <position position="1"/>
    </location>
</feature>
<gene>
    <name evidence="1" type="ORF">ACFQ1S_34220</name>
</gene>
<comment type="caution">
    <text evidence="1">The sequence shown here is derived from an EMBL/GenBank/DDBJ whole genome shotgun (WGS) entry which is preliminary data.</text>
</comment>
<evidence type="ECO:0000313" key="1">
    <source>
        <dbReference type="EMBL" id="MFD1050222.1"/>
    </source>
</evidence>
<dbReference type="EMBL" id="JBHTIS010002691">
    <property type="protein sequence ID" value="MFD1050222.1"/>
    <property type="molecule type" value="Genomic_DNA"/>
</dbReference>
<reference evidence="2" key="1">
    <citation type="journal article" date="2019" name="Int. J. Syst. Evol. Microbiol.">
        <title>The Global Catalogue of Microorganisms (GCM) 10K type strain sequencing project: providing services to taxonomists for standard genome sequencing and annotation.</title>
        <authorList>
            <consortium name="The Broad Institute Genomics Platform"/>
            <consortium name="The Broad Institute Genome Sequencing Center for Infectious Disease"/>
            <person name="Wu L."/>
            <person name="Ma J."/>
        </authorList>
    </citation>
    <scope>NUCLEOTIDE SEQUENCE [LARGE SCALE GENOMIC DNA]</scope>
    <source>
        <strain evidence="2">JCM 31486</strain>
    </source>
</reference>
<dbReference type="Proteomes" id="UP001597045">
    <property type="component" value="Unassembled WGS sequence"/>
</dbReference>
<name>A0ABW3MHQ2_9PSEU</name>
<organism evidence="1 2">
    <name type="scientific">Kibdelosporangium lantanae</name>
    <dbReference type="NCBI Taxonomy" id="1497396"/>
    <lineage>
        <taxon>Bacteria</taxon>
        <taxon>Bacillati</taxon>
        <taxon>Actinomycetota</taxon>
        <taxon>Actinomycetes</taxon>
        <taxon>Pseudonocardiales</taxon>
        <taxon>Pseudonocardiaceae</taxon>
        <taxon>Kibdelosporangium</taxon>
    </lineage>
</organism>
<accession>A0ABW3MHQ2</accession>